<dbReference type="AlphaFoldDB" id="A0A832T7D5"/>
<protein>
    <submittedName>
        <fullName evidence="1">DUF1884 domain-containing protein</fullName>
    </submittedName>
</protein>
<dbReference type="Gene3D" id="3.30.2320.10">
    <property type="entry name" value="hypothetical protein PF0899 domain"/>
    <property type="match status" value="1"/>
</dbReference>
<dbReference type="Pfam" id="PF08967">
    <property type="entry name" value="ENCP4"/>
    <property type="match status" value="1"/>
</dbReference>
<dbReference type="GeneID" id="1443615"/>
<dbReference type="OMA" id="KMDGFEP"/>
<sequence>MSTRGDLIRILSDIEEKINELKMDGYRPDVILFGKEAYNFFSSIVKVETGEEGPFTEVSNLRVEILSELGKDAVIIDSKLLGLSPGAAKRIRIIKE</sequence>
<dbReference type="Proteomes" id="UP000617544">
    <property type="component" value="Unassembled WGS sequence"/>
</dbReference>
<name>A0A832T7D5_PYRHR</name>
<gene>
    <name evidence="1" type="ORF">HA331_00740</name>
</gene>
<dbReference type="PIRSF" id="PIRSF004604">
    <property type="entry name" value="UCP004604"/>
    <property type="match status" value="1"/>
</dbReference>
<dbReference type="NCBIfam" id="NF041190">
    <property type="entry name" value="encap_f4a"/>
    <property type="match status" value="1"/>
</dbReference>
<dbReference type="InterPro" id="IPR014418">
    <property type="entry name" value="ENCP4"/>
</dbReference>
<reference evidence="1" key="1">
    <citation type="journal article" date="2020" name="bioRxiv">
        <title>A rank-normalized archaeal taxonomy based on genome phylogeny resolves widespread incomplete and uneven classifications.</title>
        <authorList>
            <person name="Rinke C."/>
            <person name="Chuvochina M."/>
            <person name="Mussig A.J."/>
            <person name="Chaumeil P.-A."/>
            <person name="Waite D.W."/>
            <person name="Whitman W.B."/>
            <person name="Parks D.H."/>
            <person name="Hugenholtz P."/>
        </authorList>
    </citation>
    <scope>NUCLEOTIDE SEQUENCE</scope>
    <source>
        <strain evidence="1">UBA8834</strain>
    </source>
</reference>
<evidence type="ECO:0000313" key="1">
    <source>
        <dbReference type="EMBL" id="HII60299.1"/>
    </source>
</evidence>
<dbReference type="EMBL" id="DUJN01000002">
    <property type="protein sequence ID" value="HII60299.1"/>
    <property type="molecule type" value="Genomic_DNA"/>
</dbReference>
<dbReference type="InterPro" id="IPR036216">
    <property type="entry name" value="ENCP4_sf"/>
</dbReference>
<proteinExistence type="predicted"/>
<dbReference type="RefSeq" id="WP_010885379.1">
    <property type="nucleotide sequence ID" value="NZ_DUJN01000002.1"/>
</dbReference>
<accession>A0A832T7D5</accession>
<evidence type="ECO:0000313" key="2">
    <source>
        <dbReference type="Proteomes" id="UP000617544"/>
    </source>
</evidence>
<comment type="caution">
    <text evidence="1">The sequence shown here is derived from an EMBL/GenBank/DDBJ whole genome shotgun (WGS) entry which is preliminary data.</text>
</comment>
<dbReference type="SUPFAM" id="SSF111057">
    <property type="entry name" value="Hypothetical protein PF0899"/>
    <property type="match status" value="1"/>
</dbReference>
<organism evidence="1 2">
    <name type="scientific">Pyrococcus horikoshii</name>
    <dbReference type="NCBI Taxonomy" id="53953"/>
    <lineage>
        <taxon>Archaea</taxon>
        <taxon>Methanobacteriati</taxon>
        <taxon>Methanobacteriota</taxon>
        <taxon>Thermococci</taxon>
        <taxon>Thermococcales</taxon>
        <taxon>Thermococcaceae</taxon>
        <taxon>Pyrococcus</taxon>
    </lineage>
</organism>